<dbReference type="InterPro" id="IPR004105">
    <property type="entry name" value="CheA-like_dim"/>
</dbReference>
<keyword evidence="8 16" id="KW-0418">Kinase</keyword>
<dbReference type="SMART" id="SM01231">
    <property type="entry name" value="H-kinase_dim"/>
    <property type="match status" value="1"/>
</dbReference>
<evidence type="ECO:0000256" key="8">
    <source>
        <dbReference type="ARBA" id="ARBA00022777"/>
    </source>
</evidence>
<dbReference type="PROSITE" id="PS50851">
    <property type="entry name" value="CHEW"/>
    <property type="match status" value="1"/>
</dbReference>
<keyword evidence="10" id="KW-0902">Two-component regulatory system</keyword>
<dbReference type="CDD" id="cd00088">
    <property type="entry name" value="HPT"/>
    <property type="match status" value="1"/>
</dbReference>
<reference evidence="17" key="1">
    <citation type="submission" date="2017-04" db="EMBL/GenBank/DDBJ databases">
        <authorList>
            <person name="Varghese N."/>
            <person name="Submissions S."/>
        </authorList>
    </citation>
    <scope>NUCLEOTIDE SEQUENCE [LARGE SCALE GENOMIC DNA]</scope>
    <source>
        <strain evidence="17">USBA 82</strain>
    </source>
</reference>
<evidence type="ECO:0000313" key="16">
    <source>
        <dbReference type="EMBL" id="SMG29663.1"/>
    </source>
</evidence>
<dbReference type="InterPro" id="IPR003594">
    <property type="entry name" value="HATPase_dom"/>
</dbReference>
<evidence type="ECO:0000259" key="13">
    <source>
        <dbReference type="PROSITE" id="PS50109"/>
    </source>
</evidence>
<evidence type="ECO:0000256" key="11">
    <source>
        <dbReference type="PROSITE-ProRule" id="PRU00110"/>
    </source>
</evidence>
<evidence type="ECO:0000256" key="10">
    <source>
        <dbReference type="ARBA" id="ARBA00023012"/>
    </source>
</evidence>
<evidence type="ECO:0000256" key="3">
    <source>
        <dbReference type="ARBA" id="ARBA00021495"/>
    </source>
</evidence>
<dbReference type="SUPFAM" id="SSF50341">
    <property type="entry name" value="CheW-like"/>
    <property type="match status" value="1"/>
</dbReference>
<evidence type="ECO:0000256" key="4">
    <source>
        <dbReference type="ARBA" id="ARBA00022500"/>
    </source>
</evidence>
<feature type="region of interest" description="Disordered" evidence="12">
    <location>
        <begin position="253"/>
        <end position="294"/>
    </location>
</feature>
<keyword evidence="17" id="KW-1185">Reference proteome</keyword>
<dbReference type="PRINTS" id="PR00344">
    <property type="entry name" value="BCTRLSENSOR"/>
</dbReference>
<dbReference type="SUPFAM" id="SSF47226">
    <property type="entry name" value="Histidine-containing phosphotransfer domain, HPT domain"/>
    <property type="match status" value="1"/>
</dbReference>
<dbReference type="Pfam" id="PF02518">
    <property type="entry name" value="HATPase_c"/>
    <property type="match status" value="1"/>
</dbReference>
<evidence type="ECO:0000256" key="12">
    <source>
        <dbReference type="SAM" id="MobiDB-lite"/>
    </source>
</evidence>
<dbReference type="Pfam" id="PF02895">
    <property type="entry name" value="H-kinase_dim"/>
    <property type="match status" value="1"/>
</dbReference>
<dbReference type="EMBL" id="FXBB01000014">
    <property type="protein sequence ID" value="SMG29663.1"/>
    <property type="molecule type" value="Genomic_DNA"/>
</dbReference>
<dbReference type="InterPro" id="IPR004358">
    <property type="entry name" value="Sig_transdc_His_kin-like_C"/>
</dbReference>
<dbReference type="AlphaFoldDB" id="A0A1X7JP47"/>
<dbReference type="InterPro" id="IPR002545">
    <property type="entry name" value="CheW-lke_dom"/>
</dbReference>
<dbReference type="CDD" id="cd00731">
    <property type="entry name" value="CheA_reg"/>
    <property type="match status" value="1"/>
</dbReference>
<dbReference type="OrthoDB" id="9803176at2"/>
<comment type="catalytic activity">
    <reaction evidence="1">
        <text>ATP + protein L-histidine = ADP + protein N-phospho-L-histidine.</text>
        <dbReference type="EC" id="2.7.13.3"/>
    </reaction>
</comment>
<dbReference type="GO" id="GO:0005737">
    <property type="term" value="C:cytoplasm"/>
    <property type="evidence" value="ECO:0007669"/>
    <property type="project" value="InterPro"/>
</dbReference>
<feature type="domain" description="HPt" evidence="15">
    <location>
        <begin position="1"/>
        <end position="105"/>
    </location>
</feature>
<feature type="domain" description="Histidine kinase" evidence="13">
    <location>
        <begin position="338"/>
        <end position="542"/>
    </location>
</feature>
<dbReference type="InterPro" id="IPR036061">
    <property type="entry name" value="CheW-like_dom_sf"/>
</dbReference>
<dbReference type="RefSeq" id="WP_085544571.1">
    <property type="nucleotide sequence ID" value="NZ_FXBB01000014.1"/>
</dbReference>
<dbReference type="SUPFAM" id="SSF47384">
    <property type="entry name" value="Homodimeric domain of signal transducing histidine kinase"/>
    <property type="match status" value="1"/>
</dbReference>
<dbReference type="GO" id="GO:0006935">
    <property type="term" value="P:chemotaxis"/>
    <property type="evidence" value="ECO:0007669"/>
    <property type="project" value="UniProtKB-KW"/>
</dbReference>
<evidence type="ECO:0000259" key="15">
    <source>
        <dbReference type="PROSITE" id="PS50894"/>
    </source>
</evidence>
<dbReference type="SUPFAM" id="SSF55052">
    <property type="entry name" value="CheY-binding domain of CheA"/>
    <property type="match status" value="1"/>
</dbReference>
<dbReference type="GO" id="GO:0000155">
    <property type="term" value="F:phosphorelay sensor kinase activity"/>
    <property type="evidence" value="ECO:0007669"/>
    <property type="project" value="InterPro"/>
</dbReference>
<dbReference type="PROSITE" id="PS50109">
    <property type="entry name" value="HIS_KIN"/>
    <property type="match status" value="1"/>
</dbReference>
<feature type="compositionally biased region" description="Polar residues" evidence="12">
    <location>
        <begin position="262"/>
        <end position="276"/>
    </location>
</feature>
<dbReference type="Pfam" id="PF01627">
    <property type="entry name" value="Hpt"/>
    <property type="match status" value="1"/>
</dbReference>
<dbReference type="PROSITE" id="PS50894">
    <property type="entry name" value="HPT"/>
    <property type="match status" value="1"/>
</dbReference>
<dbReference type="Gene3D" id="3.30.70.1110">
    <property type="entry name" value="Histidine kinase CheA-like, P2 response regulator-binding domain"/>
    <property type="match status" value="1"/>
</dbReference>
<dbReference type="Proteomes" id="UP000193355">
    <property type="component" value="Unassembled WGS sequence"/>
</dbReference>
<dbReference type="PANTHER" id="PTHR43395:SF1">
    <property type="entry name" value="CHEMOTAXIS PROTEIN CHEA"/>
    <property type="match status" value="1"/>
</dbReference>
<keyword evidence="4" id="KW-0145">Chemotaxis</keyword>
<evidence type="ECO:0000256" key="5">
    <source>
        <dbReference type="ARBA" id="ARBA00022553"/>
    </source>
</evidence>
<keyword evidence="9" id="KW-0067">ATP-binding</keyword>
<dbReference type="SMART" id="SM00387">
    <property type="entry name" value="HATPase_c"/>
    <property type="match status" value="1"/>
</dbReference>
<dbReference type="EC" id="2.7.13.3" evidence="2"/>
<sequence length="676" mass="74424">MSTDMSQYLGAYLDEATDNLQQLNDLILAVEQNRQNRETVDEIFRTAHTLKGMSATMGFHHMAELTHALEDRFSKVRSGEVDLTDDDLDHLFQSLDLMQTMVDAIRDGGTDQDTDISKLVSQLREEEAAVAPVENKTEGLSPEELSPQEREWIQEASKMGMMVVEITVNLDKECLLKAARAYMVVSRLEEIGEIIKSDPPVEDLEKDAFDYSFRIYLGTKDDIESVQNAVMGVSEVVGVDVTPLEFSFAGYEEELNEEEQEATPQPSVSAVPQKASPQEDSKAPAAKAKPKKGSQTVRVDIGRLDSLMNLVGELVIGKARIERLVMESKLREFDEPLSQLGRISGDIQELVTKLRMVPVSFIFDRFPRLIRDISKTLGKDVELVIEGQETELDRTVIDEIGDPMVHLIRNSVDHGIETPEVRKAAGKPSKGTIKIAAYQEGSSVIIEVSDDGKGIDPVAVGKKAIERGLVTKEALAEMSDDEIIQYVFLPGFSMAKEVTDLSGRGVGMDAVKRKVESLGGQFEARSKVGEGTNVYIRLPLTLAIVLALLVKVGEETYAIPLENVDETILVRKEDLKRMHGKPVTLLRGEVLSLGDLAATLDTPQDDEERHEYPVVVVRVGRNKIGFIVDALVGQQEIVIKSLGRILSKIKGIAGATILGDGNVALILDVGSLHVRV</sequence>
<dbReference type="SMART" id="SM00260">
    <property type="entry name" value="CheW"/>
    <property type="match status" value="1"/>
</dbReference>
<feature type="modified residue" description="Phosphohistidine" evidence="11">
    <location>
        <position position="48"/>
    </location>
</feature>
<dbReference type="InterPro" id="IPR035891">
    <property type="entry name" value="CheY-binding_CheA"/>
</dbReference>
<dbReference type="InterPro" id="IPR037052">
    <property type="entry name" value="CheA-like_P2_sf"/>
</dbReference>
<dbReference type="FunFam" id="3.30.565.10:FF:000016">
    <property type="entry name" value="Chemotaxis protein CheA, putative"/>
    <property type="match status" value="1"/>
</dbReference>
<dbReference type="Pfam" id="PF07194">
    <property type="entry name" value="P2"/>
    <property type="match status" value="1"/>
</dbReference>
<dbReference type="Gene3D" id="2.30.30.40">
    <property type="entry name" value="SH3 Domains"/>
    <property type="match status" value="1"/>
</dbReference>
<dbReference type="InterPro" id="IPR005467">
    <property type="entry name" value="His_kinase_dom"/>
</dbReference>
<dbReference type="InterPro" id="IPR008207">
    <property type="entry name" value="Sig_transdc_His_kin_Hpt_dom"/>
</dbReference>
<dbReference type="GO" id="GO:0005524">
    <property type="term" value="F:ATP binding"/>
    <property type="evidence" value="ECO:0007669"/>
    <property type="project" value="UniProtKB-KW"/>
</dbReference>
<evidence type="ECO:0000256" key="2">
    <source>
        <dbReference type="ARBA" id="ARBA00012438"/>
    </source>
</evidence>
<dbReference type="InterPro" id="IPR037006">
    <property type="entry name" value="CheA-like_homodim_sf"/>
</dbReference>
<proteinExistence type="predicted"/>
<evidence type="ECO:0000256" key="6">
    <source>
        <dbReference type="ARBA" id="ARBA00022679"/>
    </source>
</evidence>
<keyword evidence="5 11" id="KW-0597">Phosphoprotein</keyword>
<keyword evidence="6" id="KW-0808">Transferase</keyword>
<organism evidence="16 17">
    <name type="scientific">Dethiosulfovibrio salsuginis</name>
    <dbReference type="NCBI Taxonomy" id="561720"/>
    <lineage>
        <taxon>Bacteria</taxon>
        <taxon>Thermotogati</taxon>
        <taxon>Synergistota</taxon>
        <taxon>Synergistia</taxon>
        <taxon>Synergistales</taxon>
        <taxon>Dethiosulfovibrionaceae</taxon>
        <taxon>Dethiosulfovibrio</taxon>
    </lineage>
</organism>
<dbReference type="SUPFAM" id="SSF55874">
    <property type="entry name" value="ATPase domain of HSP90 chaperone/DNA topoisomerase II/histidine kinase"/>
    <property type="match status" value="1"/>
</dbReference>
<dbReference type="CDD" id="cd16916">
    <property type="entry name" value="HATPase_CheA-like"/>
    <property type="match status" value="1"/>
</dbReference>
<dbReference type="InterPro" id="IPR036097">
    <property type="entry name" value="HisK_dim/P_sf"/>
</dbReference>
<dbReference type="STRING" id="561720.SAMN06275492_11422"/>
<feature type="domain" description="CheW-like" evidence="14">
    <location>
        <begin position="544"/>
        <end position="676"/>
    </location>
</feature>
<evidence type="ECO:0000256" key="7">
    <source>
        <dbReference type="ARBA" id="ARBA00022741"/>
    </source>
</evidence>
<accession>A0A1X7JP47</accession>
<dbReference type="Gene3D" id="1.20.120.160">
    <property type="entry name" value="HPT domain"/>
    <property type="match status" value="1"/>
</dbReference>
<dbReference type="InterPro" id="IPR036890">
    <property type="entry name" value="HATPase_C_sf"/>
</dbReference>
<evidence type="ECO:0000256" key="1">
    <source>
        <dbReference type="ARBA" id="ARBA00000085"/>
    </source>
</evidence>
<keyword evidence="7" id="KW-0547">Nucleotide-binding</keyword>
<evidence type="ECO:0000313" key="17">
    <source>
        <dbReference type="Proteomes" id="UP000193355"/>
    </source>
</evidence>
<name>A0A1X7JP47_9BACT</name>
<dbReference type="Pfam" id="PF01584">
    <property type="entry name" value="CheW"/>
    <property type="match status" value="1"/>
</dbReference>
<dbReference type="Gene3D" id="1.10.287.560">
    <property type="entry name" value="Histidine kinase CheA-like, homodimeric domain"/>
    <property type="match status" value="1"/>
</dbReference>
<dbReference type="FunFam" id="2.30.30.40:FF:000048">
    <property type="entry name" value="Chemotaxis protein CheA, putative"/>
    <property type="match status" value="1"/>
</dbReference>
<dbReference type="SMART" id="SM00073">
    <property type="entry name" value="HPT"/>
    <property type="match status" value="1"/>
</dbReference>
<dbReference type="InterPro" id="IPR051315">
    <property type="entry name" value="Bact_Chemotaxis_CheA"/>
</dbReference>
<dbReference type="PANTHER" id="PTHR43395">
    <property type="entry name" value="SENSOR HISTIDINE KINASE CHEA"/>
    <property type="match status" value="1"/>
</dbReference>
<dbReference type="InterPro" id="IPR036641">
    <property type="entry name" value="HPT_dom_sf"/>
</dbReference>
<gene>
    <name evidence="16" type="ORF">SAMN06275492_11422</name>
</gene>
<dbReference type="InterPro" id="IPR010808">
    <property type="entry name" value="CheA_P2-bd"/>
</dbReference>
<dbReference type="Gene3D" id="3.30.565.10">
    <property type="entry name" value="Histidine kinase-like ATPase, C-terminal domain"/>
    <property type="match status" value="1"/>
</dbReference>
<evidence type="ECO:0000256" key="9">
    <source>
        <dbReference type="ARBA" id="ARBA00022840"/>
    </source>
</evidence>
<protein>
    <recommendedName>
        <fullName evidence="3">Chemotaxis protein CheA</fullName>
        <ecNumber evidence="2">2.7.13.3</ecNumber>
    </recommendedName>
</protein>
<evidence type="ECO:0000259" key="14">
    <source>
        <dbReference type="PROSITE" id="PS50851"/>
    </source>
</evidence>